<feature type="compositionally biased region" description="Polar residues" evidence="1">
    <location>
        <begin position="468"/>
        <end position="484"/>
    </location>
</feature>
<protein>
    <submittedName>
        <fullName evidence="2">Uncharacterized protein</fullName>
    </submittedName>
</protein>
<dbReference type="EMBL" id="OA567036">
    <property type="protein sequence ID" value="CAD7199779.1"/>
    <property type="molecule type" value="Genomic_DNA"/>
</dbReference>
<evidence type="ECO:0000256" key="1">
    <source>
        <dbReference type="SAM" id="MobiDB-lite"/>
    </source>
</evidence>
<feature type="region of interest" description="Disordered" evidence="1">
    <location>
        <begin position="414"/>
        <end position="615"/>
    </location>
</feature>
<feature type="compositionally biased region" description="Polar residues" evidence="1">
    <location>
        <begin position="598"/>
        <end position="614"/>
    </location>
</feature>
<evidence type="ECO:0000313" key="2">
    <source>
        <dbReference type="EMBL" id="CAD7199779.1"/>
    </source>
</evidence>
<feature type="compositionally biased region" description="Polar residues" evidence="1">
    <location>
        <begin position="494"/>
        <end position="510"/>
    </location>
</feature>
<feature type="region of interest" description="Disordered" evidence="1">
    <location>
        <begin position="333"/>
        <end position="381"/>
    </location>
</feature>
<feature type="region of interest" description="Disordered" evidence="1">
    <location>
        <begin position="388"/>
        <end position="407"/>
    </location>
</feature>
<feature type="compositionally biased region" description="Polar residues" evidence="1">
    <location>
        <begin position="442"/>
        <end position="458"/>
    </location>
</feature>
<feature type="region of interest" description="Disordered" evidence="1">
    <location>
        <begin position="259"/>
        <end position="283"/>
    </location>
</feature>
<feature type="region of interest" description="Disordered" evidence="1">
    <location>
        <begin position="648"/>
        <end position="667"/>
    </location>
</feature>
<sequence length="806" mass="91205">MRKFLEPRAMAVGGRMNIGSSVTMDCPGTSSTNLALCLSGVECDKWFPYLETPSSLEAEGFPWRPVDGQPRQVKTRIDRDPILLLVPCDVAQGGWSFDLIYVTWLASMVQTSNESPIREALACLYTEPSAQASIPSMTENAGGGASDASIFMVDVTTLESFLQCRDSYFNSHPPAYEKYTNMFVWNCALHRASDVVFDCCAHAHVGGVGEEGGTARTWMDIVLAVIAVFGHVSSNNNSTQDSYSPNARDINGTTLLAGGKQKADKDTSNVNINNSNKGNGIENKGILSQKEENGDNHYYGNNPEEIKNIQHGTSENLIGYELIVNCNEYEESKPDARDEVKMYGNKKATGQKPSRKYYDYEPISKSQMYGDNGPTEQQPSRKYYDYEPISKSQMYGDNGPTEQQPSRKYYDYEPISKSQMYGDNGPTEQQPSRKYYDYEPISKSQMYGDNGPTEQQPSRKYYDYEPISKSQMYGDNGPTEQQPSRKYYDYEPISKSQMYGDNGPTEQQPSRKYYDYEPISKSQMYGDNGPTEQQPSRKYYDYEPISKSQMYGDNGPTEQQPSRKYYDYEPISKSQMYGDNGPTEQQPSRKYYDYEPISKSQMYGDNGPTEQQPSRKYYDYEPISKSQMYGDNGPTEQQPSRKYYDYEPISKSQMYGDNGPTEQQPSRKYYDYEPISKSQMELEPASDGKNLENISLAWSSQCKYLGASNERENMMRVQGYVLLYPESSPRVLVMLPYRRYIRLNPEKKEARNKSALYLSSALAPAAPTTPSPYCLDRSRSMFSEAVRDALTSVVNSLLPIGSLGSQ</sequence>
<dbReference type="AlphaFoldDB" id="A0A7R8ZC13"/>
<proteinExistence type="predicted"/>
<gene>
    <name evidence="2" type="ORF">TDIB3V08_LOCUS6023</name>
</gene>
<feature type="compositionally biased region" description="Polar residues" evidence="1">
    <location>
        <begin position="520"/>
        <end position="536"/>
    </location>
</feature>
<feature type="compositionally biased region" description="Polar residues" evidence="1">
    <location>
        <begin position="572"/>
        <end position="588"/>
    </location>
</feature>
<feature type="compositionally biased region" description="Polar residues" evidence="1">
    <location>
        <begin position="416"/>
        <end position="432"/>
    </location>
</feature>
<reference evidence="2" key="1">
    <citation type="submission" date="2020-11" db="EMBL/GenBank/DDBJ databases">
        <authorList>
            <person name="Tran Van P."/>
        </authorList>
    </citation>
    <scope>NUCLEOTIDE SEQUENCE</scope>
</reference>
<feature type="region of interest" description="Disordered" evidence="1">
    <location>
        <begin position="622"/>
        <end position="641"/>
    </location>
</feature>
<feature type="compositionally biased region" description="Polar residues" evidence="1">
    <location>
        <begin position="364"/>
        <end position="380"/>
    </location>
</feature>
<feature type="compositionally biased region" description="Low complexity" evidence="1">
    <location>
        <begin position="268"/>
        <end position="283"/>
    </location>
</feature>
<feature type="compositionally biased region" description="Polar residues" evidence="1">
    <location>
        <begin position="546"/>
        <end position="562"/>
    </location>
</feature>
<name>A0A7R8ZC13_TIMDO</name>
<feature type="compositionally biased region" description="Polar residues" evidence="1">
    <location>
        <begin position="650"/>
        <end position="666"/>
    </location>
</feature>
<organism evidence="2">
    <name type="scientific">Timema douglasi</name>
    <name type="common">Walking stick</name>
    <dbReference type="NCBI Taxonomy" id="61478"/>
    <lineage>
        <taxon>Eukaryota</taxon>
        <taxon>Metazoa</taxon>
        <taxon>Ecdysozoa</taxon>
        <taxon>Arthropoda</taxon>
        <taxon>Hexapoda</taxon>
        <taxon>Insecta</taxon>
        <taxon>Pterygota</taxon>
        <taxon>Neoptera</taxon>
        <taxon>Polyneoptera</taxon>
        <taxon>Phasmatodea</taxon>
        <taxon>Timematodea</taxon>
        <taxon>Timematoidea</taxon>
        <taxon>Timematidae</taxon>
        <taxon>Timema</taxon>
    </lineage>
</organism>
<feature type="compositionally biased region" description="Polar residues" evidence="1">
    <location>
        <begin position="624"/>
        <end position="640"/>
    </location>
</feature>
<accession>A0A7R8ZC13</accession>
<feature type="compositionally biased region" description="Polar residues" evidence="1">
    <location>
        <begin position="390"/>
        <end position="406"/>
    </location>
</feature>